<dbReference type="PROSITE" id="PS51790">
    <property type="entry name" value="MSRB"/>
    <property type="match status" value="1"/>
</dbReference>
<dbReference type="PROSITE" id="PS51257">
    <property type="entry name" value="PROKAR_LIPOPROTEIN"/>
    <property type="match status" value="1"/>
</dbReference>
<evidence type="ECO:0000256" key="1">
    <source>
        <dbReference type="ARBA" id="ARBA00012499"/>
    </source>
</evidence>
<dbReference type="Gene3D" id="2.170.150.20">
    <property type="entry name" value="Peptide methionine sulfoxide reductase"/>
    <property type="match status" value="1"/>
</dbReference>
<dbReference type="EMBL" id="PTJE01000003">
    <property type="protein sequence ID" value="PPK94835.1"/>
    <property type="molecule type" value="Genomic_DNA"/>
</dbReference>
<evidence type="ECO:0000313" key="5">
    <source>
        <dbReference type="EMBL" id="PPK94835.1"/>
    </source>
</evidence>
<protein>
    <recommendedName>
        <fullName evidence="1">peptide-methionine (R)-S-oxide reductase</fullName>
        <ecNumber evidence="1">1.8.4.12</ecNumber>
    </recommendedName>
</protein>
<organism evidence="5 6">
    <name type="scientific">Nonlabens xylanidelens</name>
    <dbReference type="NCBI Taxonomy" id="191564"/>
    <lineage>
        <taxon>Bacteria</taxon>
        <taxon>Pseudomonadati</taxon>
        <taxon>Bacteroidota</taxon>
        <taxon>Flavobacteriia</taxon>
        <taxon>Flavobacteriales</taxon>
        <taxon>Flavobacteriaceae</taxon>
        <taxon>Nonlabens</taxon>
    </lineage>
</organism>
<evidence type="ECO:0000259" key="4">
    <source>
        <dbReference type="PROSITE" id="PS51790"/>
    </source>
</evidence>
<dbReference type="InterPro" id="IPR002579">
    <property type="entry name" value="Met_Sox_Rdtase_MsrB_dom"/>
</dbReference>
<dbReference type="GO" id="GO:0006979">
    <property type="term" value="P:response to oxidative stress"/>
    <property type="evidence" value="ECO:0007669"/>
    <property type="project" value="InterPro"/>
</dbReference>
<evidence type="ECO:0000313" key="6">
    <source>
        <dbReference type="Proteomes" id="UP000239002"/>
    </source>
</evidence>
<dbReference type="AlphaFoldDB" id="A0A2S6IKX8"/>
<dbReference type="OrthoDB" id="4174719at2"/>
<dbReference type="SUPFAM" id="SSF51316">
    <property type="entry name" value="Mss4-like"/>
    <property type="match status" value="1"/>
</dbReference>
<name>A0A2S6IKX8_9FLAO</name>
<comment type="catalytic activity">
    <reaction evidence="3">
        <text>L-methionyl-[protein] + [thioredoxin]-disulfide + H2O = L-methionyl-(R)-S-oxide-[protein] + [thioredoxin]-dithiol</text>
        <dbReference type="Rhea" id="RHEA:24164"/>
        <dbReference type="Rhea" id="RHEA-COMP:10698"/>
        <dbReference type="Rhea" id="RHEA-COMP:10700"/>
        <dbReference type="Rhea" id="RHEA-COMP:12313"/>
        <dbReference type="Rhea" id="RHEA-COMP:12314"/>
        <dbReference type="ChEBI" id="CHEBI:15377"/>
        <dbReference type="ChEBI" id="CHEBI:16044"/>
        <dbReference type="ChEBI" id="CHEBI:29950"/>
        <dbReference type="ChEBI" id="CHEBI:45764"/>
        <dbReference type="ChEBI" id="CHEBI:50058"/>
        <dbReference type="EC" id="1.8.4.12"/>
    </reaction>
</comment>
<keyword evidence="6" id="KW-1185">Reference proteome</keyword>
<dbReference type="GO" id="GO:0030091">
    <property type="term" value="P:protein repair"/>
    <property type="evidence" value="ECO:0007669"/>
    <property type="project" value="InterPro"/>
</dbReference>
<dbReference type="InterPro" id="IPR028427">
    <property type="entry name" value="Met_Sox_Rdtase_MsrB"/>
</dbReference>
<dbReference type="GO" id="GO:0033743">
    <property type="term" value="F:peptide-methionine (R)-S-oxide reductase activity"/>
    <property type="evidence" value="ECO:0007669"/>
    <property type="project" value="UniProtKB-EC"/>
</dbReference>
<dbReference type="NCBIfam" id="TIGR00357">
    <property type="entry name" value="peptide-methionine (R)-S-oxide reductase MsrB"/>
    <property type="match status" value="1"/>
</dbReference>
<dbReference type="PANTHER" id="PTHR10173:SF57">
    <property type="entry name" value="PEPTIDE-METHIONINE (R)-S-OXIDE REDUCTASE"/>
    <property type="match status" value="1"/>
</dbReference>
<dbReference type="PANTHER" id="PTHR10173">
    <property type="entry name" value="METHIONINE SULFOXIDE REDUCTASE"/>
    <property type="match status" value="1"/>
</dbReference>
<accession>A0A2S6IKX8</accession>
<dbReference type="EC" id="1.8.4.12" evidence="1"/>
<comment type="caution">
    <text evidence="5">The sequence shown here is derived from an EMBL/GenBank/DDBJ whole genome shotgun (WGS) entry which is preliminary data.</text>
</comment>
<dbReference type="Proteomes" id="UP000239002">
    <property type="component" value="Unassembled WGS sequence"/>
</dbReference>
<reference evidence="5 6" key="1">
    <citation type="submission" date="2018-02" db="EMBL/GenBank/DDBJ databases">
        <title>Genomic Encyclopedia of Archaeal and Bacterial Type Strains, Phase II (KMG-II): from individual species to whole genera.</title>
        <authorList>
            <person name="Goeker M."/>
        </authorList>
    </citation>
    <scope>NUCLEOTIDE SEQUENCE [LARGE SCALE GENOMIC DNA]</scope>
    <source>
        <strain evidence="5 6">DSM 16809</strain>
    </source>
</reference>
<evidence type="ECO:0000256" key="3">
    <source>
        <dbReference type="ARBA" id="ARBA00048488"/>
    </source>
</evidence>
<keyword evidence="2" id="KW-0560">Oxidoreductase</keyword>
<dbReference type="InterPro" id="IPR011057">
    <property type="entry name" value="Mss4-like_sf"/>
</dbReference>
<gene>
    <name evidence="5" type="ORF">LY01_01588</name>
</gene>
<evidence type="ECO:0000256" key="2">
    <source>
        <dbReference type="ARBA" id="ARBA00023002"/>
    </source>
</evidence>
<dbReference type="GO" id="GO:0005737">
    <property type="term" value="C:cytoplasm"/>
    <property type="evidence" value="ECO:0007669"/>
    <property type="project" value="TreeGrafter"/>
</dbReference>
<feature type="domain" description="MsrB" evidence="4">
    <location>
        <begin position="46"/>
        <end position="168"/>
    </location>
</feature>
<proteinExistence type="predicted"/>
<dbReference type="Pfam" id="PF01641">
    <property type="entry name" value="SelR"/>
    <property type="match status" value="1"/>
</dbReference>
<sequence>MIKNILIAIMAIGFVSCGNNTSKEIAMNSSHDHMQQEKVYEVKKSNAEWKEVLTASQYNVLREAGTERPHTSPLNKQYAPGTLVCGACHAPVYDNAHKFDSGTGWPSYDRAIEGQVERDTDYKIGYARTELKCNTCGSHLGHEFSDGPRKTTGKRHCINGVALDFIPQGQELPPLRK</sequence>
<dbReference type="RefSeq" id="WP_104515291.1">
    <property type="nucleotide sequence ID" value="NZ_MQVW01000024.1"/>
</dbReference>